<organism evidence="4 5">
    <name type="scientific">Sulfitobacter albidus</name>
    <dbReference type="NCBI Taxonomy" id="2829501"/>
    <lineage>
        <taxon>Bacteria</taxon>
        <taxon>Pseudomonadati</taxon>
        <taxon>Pseudomonadota</taxon>
        <taxon>Alphaproteobacteria</taxon>
        <taxon>Rhodobacterales</taxon>
        <taxon>Roseobacteraceae</taxon>
        <taxon>Sulfitobacter</taxon>
    </lineage>
</organism>
<dbReference type="SMART" id="SM00267">
    <property type="entry name" value="GGDEF"/>
    <property type="match status" value="1"/>
</dbReference>
<dbReference type="NCBIfam" id="TIGR00254">
    <property type="entry name" value="GGDEF"/>
    <property type="match status" value="1"/>
</dbReference>
<dbReference type="InterPro" id="IPR043128">
    <property type="entry name" value="Rev_trsase/Diguanyl_cyclase"/>
</dbReference>
<dbReference type="InterPro" id="IPR029787">
    <property type="entry name" value="Nucleotide_cyclase"/>
</dbReference>
<dbReference type="PANTHER" id="PTHR33121">
    <property type="entry name" value="CYCLIC DI-GMP PHOSPHODIESTERASE PDEF"/>
    <property type="match status" value="1"/>
</dbReference>
<dbReference type="Pfam" id="PF00990">
    <property type="entry name" value="GGDEF"/>
    <property type="match status" value="1"/>
</dbReference>
<dbReference type="Gene3D" id="3.30.70.270">
    <property type="match status" value="1"/>
</dbReference>
<feature type="transmembrane region" description="Helical" evidence="1">
    <location>
        <begin position="29"/>
        <end position="51"/>
    </location>
</feature>
<dbReference type="PROSITE" id="PS50883">
    <property type="entry name" value="EAL"/>
    <property type="match status" value="1"/>
</dbReference>
<feature type="domain" description="GGDEF" evidence="3">
    <location>
        <begin position="110"/>
        <end position="246"/>
    </location>
</feature>
<dbReference type="PANTHER" id="PTHR33121:SF70">
    <property type="entry name" value="SIGNALING PROTEIN YKOW"/>
    <property type="match status" value="1"/>
</dbReference>
<dbReference type="KEGG" id="sual:KDD17_11885"/>
<dbReference type="AlphaFoldDB" id="A0A975JBX7"/>
<dbReference type="Proteomes" id="UP000683291">
    <property type="component" value="Chromosome 1"/>
</dbReference>
<reference evidence="4" key="1">
    <citation type="submission" date="2021-04" db="EMBL/GenBank/DDBJ databases">
        <title>Complete genome sequence for Sulfitobacter sp. strain JK7-1.</title>
        <authorList>
            <person name="Park S.-J."/>
        </authorList>
    </citation>
    <scope>NUCLEOTIDE SEQUENCE</scope>
    <source>
        <strain evidence="4">JK7-1</strain>
    </source>
</reference>
<keyword evidence="5" id="KW-1185">Reference proteome</keyword>
<accession>A0A975JBX7</accession>
<keyword evidence="1" id="KW-0812">Transmembrane</keyword>
<evidence type="ECO:0000313" key="4">
    <source>
        <dbReference type="EMBL" id="QUJ75652.1"/>
    </source>
</evidence>
<dbReference type="InterPro" id="IPR001633">
    <property type="entry name" value="EAL_dom"/>
</dbReference>
<evidence type="ECO:0000259" key="3">
    <source>
        <dbReference type="PROSITE" id="PS50887"/>
    </source>
</evidence>
<dbReference type="EMBL" id="CP073581">
    <property type="protein sequence ID" value="QUJ75652.1"/>
    <property type="molecule type" value="Genomic_DNA"/>
</dbReference>
<dbReference type="InterPro" id="IPR000160">
    <property type="entry name" value="GGDEF_dom"/>
</dbReference>
<feature type="domain" description="EAL" evidence="2">
    <location>
        <begin position="255"/>
        <end position="510"/>
    </location>
</feature>
<keyword evidence="1" id="KW-1133">Transmembrane helix</keyword>
<dbReference type="InterPro" id="IPR050706">
    <property type="entry name" value="Cyclic-di-GMP_PDE-like"/>
</dbReference>
<dbReference type="PROSITE" id="PS50887">
    <property type="entry name" value="GGDEF"/>
    <property type="match status" value="1"/>
</dbReference>
<evidence type="ECO:0000256" key="1">
    <source>
        <dbReference type="SAM" id="Phobius"/>
    </source>
</evidence>
<dbReference type="InterPro" id="IPR035919">
    <property type="entry name" value="EAL_sf"/>
</dbReference>
<name>A0A975JBX7_9RHOB</name>
<dbReference type="SUPFAM" id="SSF55073">
    <property type="entry name" value="Nucleotide cyclase"/>
    <property type="match status" value="1"/>
</dbReference>
<protein>
    <submittedName>
        <fullName evidence="4">EAL domain-containing protein</fullName>
    </submittedName>
</protein>
<keyword evidence="1" id="KW-0472">Membrane</keyword>
<evidence type="ECO:0000259" key="2">
    <source>
        <dbReference type="PROSITE" id="PS50883"/>
    </source>
</evidence>
<dbReference type="GO" id="GO:0071111">
    <property type="term" value="F:cyclic-guanylate-specific phosphodiesterase activity"/>
    <property type="evidence" value="ECO:0007669"/>
    <property type="project" value="InterPro"/>
</dbReference>
<dbReference type="SUPFAM" id="SSF141868">
    <property type="entry name" value="EAL domain-like"/>
    <property type="match status" value="1"/>
</dbReference>
<evidence type="ECO:0000313" key="5">
    <source>
        <dbReference type="Proteomes" id="UP000683291"/>
    </source>
</evidence>
<gene>
    <name evidence="4" type="ORF">KDD17_11885</name>
</gene>
<dbReference type="Gene3D" id="3.20.20.450">
    <property type="entry name" value="EAL domain"/>
    <property type="match status" value="1"/>
</dbReference>
<sequence length="525" mass="57131">MTGARGDAPVWRGAVNFTGYKPRALRKRIFEVLTGPPALAFVPALSLAAFWFGGEGALLVVAALLPVFYLLTATGRKDGARRGAIQVPLGRAQFEDGVAERRKQITESGQSGCLYLIEIDQLQDLISQHGAAACDHVIDRVSDRLIGAVRAGDLVGRLDKGTFAICAAPLAQHSLEMCIQMAVRLQAAAEDAIAVDGTVIYPGASVGLCQASRAPGTDGTAWLNATQDALQQARERGGSAMRAFTGQRTRQASPKTELKDEVEAALGNGEILPWFQPQLSTETGRISGFEALARWVHPTRGVLSPAEFLPLLEENNLLDRLAEVMMHHSLKSLKSWDRSGLDVPSVGVNFSGSDLGNPQLLEKIEWDLDRFELTPERLTVEVLETVVASAPDDMVARNIKKLEEMGCGIDLDDFGTGNASFLAVRRFKIRRLKIDRSFVSRADRDPEQQRLIGAMLTMAERLDLETLAEGVETAGEHALLAQLGCHHVQGFGIARPMPFDQTAAWIAQHTAKLHDVPQIVQRQQK</sequence>
<dbReference type="SMART" id="SM00052">
    <property type="entry name" value="EAL"/>
    <property type="match status" value="1"/>
</dbReference>
<proteinExistence type="predicted"/>
<feature type="transmembrane region" description="Helical" evidence="1">
    <location>
        <begin position="57"/>
        <end position="75"/>
    </location>
</feature>
<dbReference type="CDD" id="cd01948">
    <property type="entry name" value="EAL"/>
    <property type="match status" value="1"/>
</dbReference>
<dbReference type="Pfam" id="PF00563">
    <property type="entry name" value="EAL"/>
    <property type="match status" value="1"/>
</dbReference>